<comment type="caution">
    <text evidence="1">The sequence shown here is derived from an EMBL/GenBank/DDBJ whole genome shotgun (WGS) entry which is preliminary data.</text>
</comment>
<reference evidence="1" key="1">
    <citation type="journal article" date="2014" name="Front. Microbiol.">
        <title>High frequency of phylogenetically diverse reductive dehalogenase-homologous genes in deep subseafloor sedimentary metagenomes.</title>
        <authorList>
            <person name="Kawai M."/>
            <person name="Futagami T."/>
            <person name="Toyoda A."/>
            <person name="Takaki Y."/>
            <person name="Nishi S."/>
            <person name="Hori S."/>
            <person name="Arai W."/>
            <person name="Tsubouchi T."/>
            <person name="Morono Y."/>
            <person name="Uchiyama I."/>
            <person name="Ito T."/>
            <person name="Fujiyama A."/>
            <person name="Inagaki F."/>
            <person name="Takami H."/>
        </authorList>
    </citation>
    <scope>NUCLEOTIDE SEQUENCE</scope>
    <source>
        <strain evidence="1">Expedition CK06-06</strain>
    </source>
</reference>
<evidence type="ECO:0000313" key="1">
    <source>
        <dbReference type="EMBL" id="GAJ18893.1"/>
    </source>
</evidence>
<feature type="non-terminal residue" evidence="1">
    <location>
        <position position="1"/>
    </location>
</feature>
<sequence length="30" mass="3466">RECYTQSVLICDFNEGLDNEYDSHGIEDIS</sequence>
<dbReference type="AlphaFoldDB" id="X1UN39"/>
<accession>X1UN39</accession>
<dbReference type="EMBL" id="BARW01043277">
    <property type="protein sequence ID" value="GAJ18893.1"/>
    <property type="molecule type" value="Genomic_DNA"/>
</dbReference>
<organism evidence="1">
    <name type="scientific">marine sediment metagenome</name>
    <dbReference type="NCBI Taxonomy" id="412755"/>
    <lineage>
        <taxon>unclassified sequences</taxon>
        <taxon>metagenomes</taxon>
        <taxon>ecological metagenomes</taxon>
    </lineage>
</organism>
<gene>
    <name evidence="1" type="ORF">S12H4_63506</name>
</gene>
<protein>
    <submittedName>
        <fullName evidence="1">Uncharacterized protein</fullName>
    </submittedName>
</protein>
<proteinExistence type="predicted"/>
<name>X1UN39_9ZZZZ</name>